<keyword evidence="2" id="KW-0560">Oxidoreductase</keyword>
<dbReference type="InterPro" id="IPR020904">
    <property type="entry name" value="Sc_DH/Rdtase_CS"/>
</dbReference>
<evidence type="ECO:0000256" key="2">
    <source>
        <dbReference type="ARBA" id="ARBA00023002"/>
    </source>
</evidence>
<dbReference type="InterPro" id="IPR036291">
    <property type="entry name" value="NAD(P)-bd_dom_sf"/>
</dbReference>
<name>A0A1C4XHJ4_MICVI</name>
<dbReference type="AlphaFoldDB" id="A0A1C4XHJ4"/>
<dbReference type="Proteomes" id="UP000198242">
    <property type="component" value="Chromosome I"/>
</dbReference>
<protein>
    <submittedName>
        <fullName evidence="5">Short-chain dehydrogenase</fullName>
    </submittedName>
</protein>
<reference evidence="6" key="1">
    <citation type="submission" date="2016-06" db="EMBL/GenBank/DDBJ databases">
        <authorList>
            <person name="Varghese N."/>
            <person name="Submissions Spin"/>
        </authorList>
    </citation>
    <scope>NUCLEOTIDE SEQUENCE [LARGE SCALE GENOMIC DNA]</scope>
    <source>
        <strain evidence="6">DSM 43909</strain>
    </source>
</reference>
<dbReference type="SUPFAM" id="SSF51735">
    <property type="entry name" value="NAD(P)-binding Rossmann-fold domains"/>
    <property type="match status" value="1"/>
</dbReference>
<evidence type="ECO:0000313" key="5">
    <source>
        <dbReference type="EMBL" id="SCF07887.1"/>
    </source>
</evidence>
<evidence type="ECO:0000256" key="3">
    <source>
        <dbReference type="RuleBase" id="RU000363"/>
    </source>
</evidence>
<dbReference type="SMART" id="SM00822">
    <property type="entry name" value="PKS_KR"/>
    <property type="match status" value="1"/>
</dbReference>
<dbReference type="Pfam" id="PF00106">
    <property type="entry name" value="adh_short"/>
    <property type="match status" value="1"/>
</dbReference>
<dbReference type="PROSITE" id="PS00061">
    <property type="entry name" value="ADH_SHORT"/>
    <property type="match status" value="1"/>
</dbReference>
<sequence length="249" mass="26282">MRLTGAVVLVTGASSGIGAAVVRRLARAGSQVVAVGRHPGRLARLAAETGAAALPADLARPGAGRELAERVLARHPRVDVLVNNAGVGWAGRFTEMPDAVTDELLAVNLHAPIELTRALLPGMRRPGGHLAFVGSIAGRLGVGGEAVYAASKAGLDIFAQSLRLELAPHRITVSVVVPGVVDTPFFDRRGQAYRRRRPRPLPPERVADALAAAIARDRAEVYVPGWLRLPVAVRGLQPAVYRRLAARFG</sequence>
<feature type="domain" description="Ketoreductase" evidence="4">
    <location>
        <begin position="6"/>
        <end position="184"/>
    </location>
</feature>
<accession>A0A1C4XHJ4</accession>
<keyword evidence="6" id="KW-1185">Reference proteome</keyword>
<evidence type="ECO:0000256" key="1">
    <source>
        <dbReference type="ARBA" id="ARBA00006484"/>
    </source>
</evidence>
<dbReference type="GO" id="GO:0016020">
    <property type="term" value="C:membrane"/>
    <property type="evidence" value="ECO:0007669"/>
    <property type="project" value="TreeGrafter"/>
</dbReference>
<dbReference type="OrthoDB" id="158573at2"/>
<dbReference type="EMBL" id="LT607411">
    <property type="protein sequence ID" value="SCF07887.1"/>
    <property type="molecule type" value="Genomic_DNA"/>
</dbReference>
<gene>
    <name evidence="5" type="ORF">GA0074695_3313</name>
</gene>
<evidence type="ECO:0000259" key="4">
    <source>
        <dbReference type="SMART" id="SM00822"/>
    </source>
</evidence>
<dbReference type="InterPro" id="IPR057326">
    <property type="entry name" value="KR_dom"/>
</dbReference>
<dbReference type="InterPro" id="IPR002347">
    <property type="entry name" value="SDR_fam"/>
</dbReference>
<dbReference type="PANTHER" id="PTHR44196:SF1">
    <property type="entry name" value="DEHYDROGENASE_REDUCTASE SDR FAMILY MEMBER 7B"/>
    <property type="match status" value="1"/>
</dbReference>
<organism evidence="5 6">
    <name type="scientific">Micromonospora viridifaciens</name>
    <dbReference type="NCBI Taxonomy" id="1881"/>
    <lineage>
        <taxon>Bacteria</taxon>
        <taxon>Bacillati</taxon>
        <taxon>Actinomycetota</taxon>
        <taxon>Actinomycetes</taxon>
        <taxon>Micromonosporales</taxon>
        <taxon>Micromonosporaceae</taxon>
        <taxon>Micromonospora</taxon>
    </lineage>
</organism>
<dbReference type="PANTHER" id="PTHR44196">
    <property type="entry name" value="DEHYDROGENASE/REDUCTASE SDR FAMILY MEMBER 7B"/>
    <property type="match status" value="1"/>
</dbReference>
<proteinExistence type="inferred from homology"/>
<dbReference type="PRINTS" id="PR00080">
    <property type="entry name" value="SDRFAMILY"/>
</dbReference>
<dbReference type="CDD" id="cd05233">
    <property type="entry name" value="SDR_c"/>
    <property type="match status" value="1"/>
</dbReference>
<dbReference type="GO" id="GO:0016491">
    <property type="term" value="F:oxidoreductase activity"/>
    <property type="evidence" value="ECO:0007669"/>
    <property type="project" value="UniProtKB-KW"/>
</dbReference>
<evidence type="ECO:0000313" key="6">
    <source>
        <dbReference type="Proteomes" id="UP000198242"/>
    </source>
</evidence>
<dbReference type="Gene3D" id="3.40.50.720">
    <property type="entry name" value="NAD(P)-binding Rossmann-like Domain"/>
    <property type="match status" value="1"/>
</dbReference>
<comment type="similarity">
    <text evidence="1 3">Belongs to the short-chain dehydrogenases/reductases (SDR) family.</text>
</comment>
<dbReference type="RefSeq" id="WP_089007061.1">
    <property type="nucleotide sequence ID" value="NZ_LT607411.1"/>
</dbReference>
<dbReference type="PRINTS" id="PR00081">
    <property type="entry name" value="GDHRDH"/>
</dbReference>